<reference key="1">
    <citation type="submission" date="2010-11" db="EMBL/GenBank/DDBJ databases">
        <title>The complete genome of Paludibacter propionicigenes DSM 17365.</title>
        <authorList>
            <consortium name="US DOE Joint Genome Institute (JGI-PGF)"/>
            <person name="Lucas S."/>
            <person name="Copeland A."/>
            <person name="Lapidus A."/>
            <person name="Bruce D."/>
            <person name="Goodwin L."/>
            <person name="Pitluck S."/>
            <person name="Kyrpides N."/>
            <person name="Mavromatis K."/>
            <person name="Ivanova N."/>
            <person name="Munk A.C."/>
            <person name="Brettin T."/>
            <person name="Detter J.C."/>
            <person name="Han C."/>
            <person name="Tapia R."/>
            <person name="Land M."/>
            <person name="Hauser L."/>
            <person name="Markowitz V."/>
            <person name="Cheng J.-F."/>
            <person name="Hugenholtz P."/>
            <person name="Woyke T."/>
            <person name="Wu D."/>
            <person name="Gronow S."/>
            <person name="Wellnitz S."/>
            <person name="Brambilla E."/>
            <person name="Klenk H.-P."/>
            <person name="Eisen J.A."/>
        </authorList>
    </citation>
    <scope>NUCLEOTIDE SEQUENCE</scope>
    <source>
        <strain>WB4</strain>
    </source>
</reference>
<dbReference type="STRING" id="694427.Palpr_0863"/>
<sequence length="486" mass="55023">MRKNRLFIYTILFCSLLMFSCTPKPEHVRVVNALPAIYPDYADVTIPCNIAPLNFLLRGQADALQVKVKGTSDSLIVNTSAKVCFPINAWKKLLNAEVGKSLTVQVTACIGGEWISYRAFQWQVVADKIDSYLSYRLIEPGYEVWNALQICERNLENFDERAIADNNQLNRSCMNCHIYGNQRGNLSMFHLRGKDGGTILNRNGKLRKLTLKSGNMISAAVYGAFHPSGRFGVFSTNKIIPELHMHGSRRMEVYDTASDVVVADFDDNRMLQSPLLSNPDVFETFPVFSADGKSIYFCSAPKVSLPNDVKKLKYSICRIAFDADKKQFGTKVDTLWNARLTGKSACHLKTSPDGKYILYTVADYGTFPIWHRETDLQLMNLQTGVVDKLTMVNSDKSDTYHSWSSTSRWFVFASKRDDGQYGKPYFAYVDKSGKVRKPFVLPQEDPAHYDETLKSYNIPELSTSKLQFDAADVEQTYKNLKAESFK</sequence>
<gene>
    <name evidence="2" type="ordered locus">Palpr_0863</name>
</gene>
<dbReference type="SUPFAM" id="SSF82171">
    <property type="entry name" value="DPP6 N-terminal domain-like"/>
    <property type="match status" value="1"/>
</dbReference>
<organism evidence="2 3">
    <name type="scientific">Paludibacter propionicigenes (strain DSM 17365 / JCM 13257 / WB4)</name>
    <dbReference type="NCBI Taxonomy" id="694427"/>
    <lineage>
        <taxon>Bacteria</taxon>
        <taxon>Pseudomonadati</taxon>
        <taxon>Bacteroidota</taxon>
        <taxon>Bacteroidia</taxon>
        <taxon>Bacteroidales</taxon>
        <taxon>Paludibacteraceae</taxon>
        <taxon>Paludibacter</taxon>
    </lineage>
</organism>
<evidence type="ECO:0000313" key="2">
    <source>
        <dbReference type="EMBL" id="ADQ79015.1"/>
    </source>
</evidence>
<feature type="chain" id="PRO_5003186807" evidence="1">
    <location>
        <begin position="21"/>
        <end position="486"/>
    </location>
</feature>
<dbReference type="HOGENOM" id="CLU_042630_0_0_10"/>
<protein>
    <submittedName>
        <fullName evidence="2">WD40-like beta Propeller containing protein</fullName>
    </submittedName>
</protein>
<dbReference type="EMBL" id="CP002345">
    <property type="protein sequence ID" value="ADQ79015.1"/>
    <property type="molecule type" value="Genomic_DNA"/>
</dbReference>
<dbReference type="OrthoDB" id="1117425at2"/>
<dbReference type="Pfam" id="PF07676">
    <property type="entry name" value="PD40"/>
    <property type="match status" value="2"/>
</dbReference>
<dbReference type="KEGG" id="ppn:Palpr_0863"/>
<dbReference type="Proteomes" id="UP000008718">
    <property type="component" value="Chromosome"/>
</dbReference>
<dbReference type="Gene3D" id="2.120.10.30">
    <property type="entry name" value="TolB, C-terminal domain"/>
    <property type="match status" value="1"/>
</dbReference>
<dbReference type="InterPro" id="IPR011042">
    <property type="entry name" value="6-blade_b-propeller_TolB-like"/>
</dbReference>
<name>E4T2S1_PALPW</name>
<dbReference type="PROSITE" id="PS51257">
    <property type="entry name" value="PROKAR_LIPOPROTEIN"/>
    <property type="match status" value="1"/>
</dbReference>
<evidence type="ECO:0000313" key="3">
    <source>
        <dbReference type="Proteomes" id="UP000008718"/>
    </source>
</evidence>
<proteinExistence type="predicted"/>
<reference evidence="2 3" key="2">
    <citation type="journal article" date="2011" name="Stand. Genomic Sci.">
        <title>Complete genome sequence of Paludibacter propionicigenes type strain (WB4).</title>
        <authorList>
            <person name="Gronow S."/>
            <person name="Munk C."/>
            <person name="Lapidus A."/>
            <person name="Nolan M."/>
            <person name="Lucas S."/>
            <person name="Hammon N."/>
            <person name="Deshpande S."/>
            <person name="Cheng J.F."/>
            <person name="Tapia R."/>
            <person name="Han C."/>
            <person name="Goodwin L."/>
            <person name="Pitluck S."/>
            <person name="Liolios K."/>
            <person name="Ivanova N."/>
            <person name="Mavromatis K."/>
            <person name="Mikhailova N."/>
            <person name="Pati A."/>
            <person name="Chen A."/>
            <person name="Palaniappan K."/>
            <person name="Land M."/>
            <person name="Hauser L."/>
            <person name="Chang Y.J."/>
            <person name="Jeffries C.D."/>
            <person name="Brambilla E."/>
            <person name="Rohde M."/>
            <person name="Goker M."/>
            <person name="Detter J.C."/>
            <person name="Woyke T."/>
            <person name="Bristow J."/>
            <person name="Eisen J.A."/>
            <person name="Markowitz V."/>
            <person name="Hugenholtz P."/>
            <person name="Kyrpides N.C."/>
            <person name="Klenk H.P."/>
        </authorList>
    </citation>
    <scope>NUCLEOTIDE SEQUENCE [LARGE SCALE GENOMIC DNA]</scope>
    <source>
        <strain evidence="3">DSM 17365 / JCM 13257 / WB4</strain>
    </source>
</reference>
<accession>E4T2S1</accession>
<evidence type="ECO:0000256" key="1">
    <source>
        <dbReference type="SAM" id="SignalP"/>
    </source>
</evidence>
<feature type="signal peptide" evidence="1">
    <location>
        <begin position="1"/>
        <end position="20"/>
    </location>
</feature>
<dbReference type="InterPro" id="IPR011659">
    <property type="entry name" value="WD40"/>
</dbReference>
<keyword evidence="1" id="KW-0732">Signal</keyword>
<keyword evidence="3" id="KW-1185">Reference proteome</keyword>
<dbReference type="RefSeq" id="WP_013444384.1">
    <property type="nucleotide sequence ID" value="NC_014734.1"/>
</dbReference>
<dbReference type="AlphaFoldDB" id="E4T2S1"/>
<dbReference type="eggNOG" id="COG0823">
    <property type="taxonomic scope" value="Bacteria"/>
</dbReference>